<dbReference type="Gene3D" id="1.10.510.10">
    <property type="entry name" value="Transferase(Phosphotransferase) domain 1"/>
    <property type="match status" value="1"/>
</dbReference>
<dbReference type="InterPro" id="IPR000719">
    <property type="entry name" value="Prot_kinase_dom"/>
</dbReference>
<dbReference type="GO" id="GO:0016020">
    <property type="term" value="C:membrane"/>
    <property type="evidence" value="ECO:0007669"/>
    <property type="project" value="TreeGrafter"/>
</dbReference>
<evidence type="ECO:0000256" key="1">
    <source>
        <dbReference type="ARBA" id="ARBA00022679"/>
    </source>
</evidence>
<feature type="domain" description="Protein kinase" evidence="5">
    <location>
        <begin position="1"/>
        <end position="170"/>
    </location>
</feature>
<dbReference type="PANTHER" id="PTHR24348">
    <property type="entry name" value="SERINE/THREONINE-PROTEIN KINASE UNC-51-RELATED"/>
    <property type="match status" value="1"/>
</dbReference>
<evidence type="ECO:0000256" key="2">
    <source>
        <dbReference type="ARBA" id="ARBA00022741"/>
    </source>
</evidence>
<keyword evidence="3 6" id="KW-0418">Kinase</keyword>
<dbReference type="SUPFAM" id="SSF56112">
    <property type="entry name" value="Protein kinase-like (PK-like)"/>
    <property type="match status" value="1"/>
</dbReference>
<dbReference type="Proteomes" id="UP000736328">
    <property type="component" value="Unassembled WGS sequence"/>
</dbReference>
<keyword evidence="2" id="KW-0547">Nucleotide-binding</keyword>
<evidence type="ECO:0000259" key="5">
    <source>
        <dbReference type="PROSITE" id="PS50011"/>
    </source>
</evidence>
<dbReference type="GO" id="GO:0005829">
    <property type="term" value="C:cytosol"/>
    <property type="evidence" value="ECO:0007669"/>
    <property type="project" value="TreeGrafter"/>
</dbReference>
<dbReference type="Pfam" id="PF00069">
    <property type="entry name" value="Pkinase"/>
    <property type="match status" value="1"/>
</dbReference>
<evidence type="ECO:0000256" key="3">
    <source>
        <dbReference type="ARBA" id="ARBA00022777"/>
    </source>
</evidence>
<dbReference type="EMBL" id="JACQXR010000121">
    <property type="protein sequence ID" value="MBI4727391.1"/>
    <property type="molecule type" value="Genomic_DNA"/>
</dbReference>
<sequence>MDLFPGIHLIQNEFKFLSSLRHPNLVQVYNFGKDQASYFYTMELVAGGSLFDRSLKIEAVVDAADQLCLVLEYIYGQDILRLNLKPGTILVSAEGRIKLADFGFAQCYSGQKSLKIFGSPDKFWITVRTIIGDRLKARKLDNQKTEVRIGCAILNRMAQIGMPVSYKVAV</sequence>
<evidence type="ECO:0000256" key="4">
    <source>
        <dbReference type="ARBA" id="ARBA00022840"/>
    </source>
</evidence>
<dbReference type="InterPro" id="IPR011009">
    <property type="entry name" value="Kinase-like_dom_sf"/>
</dbReference>
<dbReference type="InterPro" id="IPR045269">
    <property type="entry name" value="Atg1-like"/>
</dbReference>
<dbReference type="GO" id="GO:0005524">
    <property type="term" value="F:ATP binding"/>
    <property type="evidence" value="ECO:0007669"/>
    <property type="project" value="UniProtKB-KW"/>
</dbReference>
<gene>
    <name evidence="6" type="ORF">HY768_09275</name>
</gene>
<dbReference type="PANTHER" id="PTHR24348:SF22">
    <property type="entry name" value="NON-SPECIFIC SERINE_THREONINE PROTEIN KINASE"/>
    <property type="match status" value="1"/>
</dbReference>
<dbReference type="AlphaFoldDB" id="A0A933IAB5"/>
<evidence type="ECO:0000313" key="7">
    <source>
        <dbReference type="Proteomes" id="UP000736328"/>
    </source>
</evidence>
<name>A0A933IAB5_UNCT6</name>
<protein>
    <submittedName>
        <fullName evidence="6">Protein kinase</fullName>
    </submittedName>
</protein>
<accession>A0A933IAB5</accession>
<dbReference type="GO" id="GO:0004674">
    <property type="term" value="F:protein serine/threonine kinase activity"/>
    <property type="evidence" value="ECO:0007669"/>
    <property type="project" value="InterPro"/>
</dbReference>
<evidence type="ECO:0000313" key="6">
    <source>
        <dbReference type="EMBL" id="MBI4727391.1"/>
    </source>
</evidence>
<dbReference type="GO" id="GO:0005776">
    <property type="term" value="C:autophagosome"/>
    <property type="evidence" value="ECO:0007669"/>
    <property type="project" value="TreeGrafter"/>
</dbReference>
<comment type="caution">
    <text evidence="6">The sequence shown here is derived from an EMBL/GenBank/DDBJ whole genome shotgun (WGS) entry which is preliminary data.</text>
</comment>
<keyword evidence="1" id="KW-0808">Transferase</keyword>
<dbReference type="GO" id="GO:0000407">
    <property type="term" value="C:phagophore assembly site"/>
    <property type="evidence" value="ECO:0007669"/>
    <property type="project" value="TreeGrafter"/>
</dbReference>
<dbReference type="PROSITE" id="PS50011">
    <property type="entry name" value="PROTEIN_KINASE_DOM"/>
    <property type="match status" value="1"/>
</dbReference>
<keyword evidence="4" id="KW-0067">ATP-binding</keyword>
<organism evidence="6 7">
    <name type="scientific">candidate division TA06 bacterium</name>
    <dbReference type="NCBI Taxonomy" id="2250710"/>
    <lineage>
        <taxon>Bacteria</taxon>
        <taxon>Bacteria division TA06</taxon>
    </lineage>
</organism>
<reference evidence="6" key="1">
    <citation type="submission" date="2020-07" db="EMBL/GenBank/DDBJ databases">
        <title>Huge and variable diversity of episymbiotic CPR bacteria and DPANN archaea in groundwater ecosystems.</title>
        <authorList>
            <person name="He C.Y."/>
            <person name="Keren R."/>
            <person name="Whittaker M."/>
            <person name="Farag I.F."/>
            <person name="Doudna J."/>
            <person name="Cate J.H.D."/>
            <person name="Banfield J.F."/>
        </authorList>
    </citation>
    <scope>NUCLEOTIDE SEQUENCE</scope>
    <source>
        <strain evidence="6">NC_groundwater_1520_Pr4_B-0.1um_53_5</strain>
    </source>
</reference>
<dbReference type="SMART" id="SM00220">
    <property type="entry name" value="S_TKc"/>
    <property type="match status" value="1"/>
</dbReference>
<proteinExistence type="predicted"/>